<dbReference type="Gene3D" id="3.30.70.1070">
    <property type="entry name" value="Sporulation related repeat"/>
    <property type="match status" value="1"/>
</dbReference>
<name>A0ABY4GPA7_9BACI</name>
<sequence length="304" mass="33590">MDNKKAITIQINRNQHDAPSQRDAQVHNASNQSSLEDYIRENHHPMDDDHVFQRQYTPDPGSFKKKPSQSFWKKYKSLWLSALTAIIIGSFLGFIMLKMFVDLDPEEMATNQNSTNGAVQTTGSTSEENSGGATGGDALELKSYPLFVIQAGVYSNQAAAEELITGLEQENVAAMIWQRDDQYHVFVGAETSHDASKQFASSSINTTYEIYAGKEWTTNTETASVSAEEKAWLTDLGSMIDQQLADGLDPSSITEWLQAKPENMSEKVQVVATAADEFANASDEQAKQVALLSIIESYEKLATN</sequence>
<keyword evidence="2" id="KW-0472">Membrane</keyword>
<keyword evidence="2" id="KW-1133">Transmembrane helix</keyword>
<dbReference type="SUPFAM" id="SSF110997">
    <property type="entry name" value="Sporulation related repeat"/>
    <property type="match status" value="1"/>
</dbReference>
<accession>A0ABY4GPA7</accession>
<proteinExistence type="predicted"/>
<dbReference type="InterPro" id="IPR036680">
    <property type="entry name" value="SPOR-like_sf"/>
</dbReference>
<dbReference type="RefSeq" id="WP_244746478.1">
    <property type="nucleotide sequence ID" value="NZ_CP095071.1"/>
</dbReference>
<dbReference type="EMBL" id="CP095071">
    <property type="protein sequence ID" value="UOQ86157.1"/>
    <property type="molecule type" value="Genomic_DNA"/>
</dbReference>
<reference evidence="3 4" key="1">
    <citation type="submission" date="2022-04" db="EMBL/GenBank/DDBJ databases">
        <title>Gracilibacillus sp. isolated from saltern.</title>
        <authorList>
            <person name="Won M."/>
            <person name="Lee C.-M."/>
            <person name="Woen H.-Y."/>
            <person name="Kwon S.-W."/>
        </authorList>
    </citation>
    <scope>NUCLEOTIDE SEQUENCE [LARGE SCALE GENOMIC DNA]</scope>
    <source>
        <strain evidence="3 4">SSPM10-3</strain>
    </source>
</reference>
<dbReference type="Proteomes" id="UP000831537">
    <property type="component" value="Chromosome"/>
</dbReference>
<gene>
    <name evidence="3" type="ORF">MUN87_04470</name>
</gene>
<feature type="transmembrane region" description="Helical" evidence="2">
    <location>
        <begin position="78"/>
        <end position="101"/>
    </location>
</feature>
<feature type="region of interest" description="Disordered" evidence="1">
    <location>
        <begin position="111"/>
        <end position="135"/>
    </location>
</feature>
<feature type="compositionally biased region" description="Polar residues" evidence="1">
    <location>
        <begin position="111"/>
        <end position="131"/>
    </location>
</feature>
<protein>
    <submittedName>
        <fullName evidence="3">SPOR domain-containing protein</fullName>
    </submittedName>
</protein>
<evidence type="ECO:0000256" key="1">
    <source>
        <dbReference type="SAM" id="MobiDB-lite"/>
    </source>
</evidence>
<organism evidence="3 4">
    <name type="scientific">Gracilibacillus salinarum</name>
    <dbReference type="NCBI Taxonomy" id="2932255"/>
    <lineage>
        <taxon>Bacteria</taxon>
        <taxon>Bacillati</taxon>
        <taxon>Bacillota</taxon>
        <taxon>Bacilli</taxon>
        <taxon>Bacillales</taxon>
        <taxon>Bacillaceae</taxon>
        <taxon>Gracilibacillus</taxon>
    </lineage>
</organism>
<keyword evidence="2" id="KW-0812">Transmembrane</keyword>
<evidence type="ECO:0000313" key="3">
    <source>
        <dbReference type="EMBL" id="UOQ86157.1"/>
    </source>
</evidence>
<evidence type="ECO:0000256" key="2">
    <source>
        <dbReference type="SAM" id="Phobius"/>
    </source>
</evidence>
<evidence type="ECO:0000313" key="4">
    <source>
        <dbReference type="Proteomes" id="UP000831537"/>
    </source>
</evidence>
<keyword evidence="4" id="KW-1185">Reference proteome</keyword>